<dbReference type="InterPro" id="IPR043504">
    <property type="entry name" value="Peptidase_S1_PA_chymotrypsin"/>
</dbReference>
<dbReference type="Pfam" id="PF13365">
    <property type="entry name" value="Trypsin_2"/>
    <property type="match status" value="1"/>
</dbReference>
<comment type="caution">
    <text evidence="1">The sequence shown here is derived from an EMBL/GenBank/DDBJ whole genome shotgun (WGS) entry which is preliminary data.</text>
</comment>
<feature type="non-terminal residue" evidence="1">
    <location>
        <position position="45"/>
    </location>
</feature>
<organism evidence="1">
    <name type="scientific">marine sediment metagenome</name>
    <dbReference type="NCBI Taxonomy" id="412755"/>
    <lineage>
        <taxon>unclassified sequences</taxon>
        <taxon>metagenomes</taxon>
        <taxon>ecological metagenomes</taxon>
    </lineage>
</organism>
<protein>
    <submittedName>
        <fullName evidence="1">Uncharacterized protein</fullName>
    </submittedName>
</protein>
<dbReference type="EMBL" id="BART01021728">
    <property type="protein sequence ID" value="GAH03521.1"/>
    <property type="molecule type" value="Genomic_DNA"/>
</dbReference>
<reference evidence="1" key="1">
    <citation type="journal article" date="2014" name="Front. Microbiol.">
        <title>High frequency of phylogenetically diverse reductive dehalogenase-homologous genes in deep subseafloor sedimentary metagenomes.</title>
        <authorList>
            <person name="Kawai M."/>
            <person name="Futagami T."/>
            <person name="Toyoda A."/>
            <person name="Takaki Y."/>
            <person name="Nishi S."/>
            <person name="Hori S."/>
            <person name="Arai W."/>
            <person name="Tsubouchi T."/>
            <person name="Morono Y."/>
            <person name="Uchiyama I."/>
            <person name="Ito T."/>
            <person name="Fujiyama A."/>
            <person name="Inagaki F."/>
            <person name="Takami H."/>
        </authorList>
    </citation>
    <scope>NUCLEOTIDE SEQUENCE</scope>
    <source>
        <strain evidence="1">Expedition CK06-06</strain>
    </source>
</reference>
<evidence type="ECO:0000313" key="1">
    <source>
        <dbReference type="EMBL" id="GAH03521.1"/>
    </source>
</evidence>
<gene>
    <name evidence="1" type="ORF">S01H4_39983</name>
</gene>
<name>X1C649_9ZZZZ</name>
<proteinExistence type="predicted"/>
<accession>X1C649</accession>
<sequence>MGTGVVIDARGYAVTNFHVVDGVHEIEVTLASGRTVAARLISHDR</sequence>
<dbReference type="AlphaFoldDB" id="X1C649"/>
<dbReference type="Gene3D" id="2.40.10.10">
    <property type="entry name" value="Trypsin-like serine proteases"/>
    <property type="match status" value="1"/>
</dbReference>
<dbReference type="InterPro" id="IPR009003">
    <property type="entry name" value="Peptidase_S1_PA"/>
</dbReference>
<dbReference type="SUPFAM" id="SSF50494">
    <property type="entry name" value="Trypsin-like serine proteases"/>
    <property type="match status" value="1"/>
</dbReference>